<reference evidence="2 3" key="1">
    <citation type="journal article" date="2016" name="Nat. Commun.">
        <title>Ectomycorrhizal ecology is imprinted in the genome of the dominant symbiotic fungus Cenococcum geophilum.</title>
        <authorList>
            <consortium name="DOE Joint Genome Institute"/>
            <person name="Peter M."/>
            <person name="Kohler A."/>
            <person name="Ohm R.A."/>
            <person name="Kuo A."/>
            <person name="Krutzmann J."/>
            <person name="Morin E."/>
            <person name="Arend M."/>
            <person name="Barry K.W."/>
            <person name="Binder M."/>
            <person name="Choi C."/>
            <person name="Clum A."/>
            <person name="Copeland A."/>
            <person name="Grisel N."/>
            <person name="Haridas S."/>
            <person name="Kipfer T."/>
            <person name="LaButti K."/>
            <person name="Lindquist E."/>
            <person name="Lipzen A."/>
            <person name="Maire R."/>
            <person name="Meier B."/>
            <person name="Mihaltcheva S."/>
            <person name="Molinier V."/>
            <person name="Murat C."/>
            <person name="Poggeler S."/>
            <person name="Quandt C.A."/>
            <person name="Sperisen C."/>
            <person name="Tritt A."/>
            <person name="Tisserant E."/>
            <person name="Crous P.W."/>
            <person name="Henrissat B."/>
            <person name="Nehls U."/>
            <person name="Egli S."/>
            <person name="Spatafora J.W."/>
            <person name="Grigoriev I.V."/>
            <person name="Martin F.M."/>
        </authorList>
    </citation>
    <scope>NUCLEOTIDE SEQUENCE [LARGE SCALE GENOMIC DNA]</scope>
    <source>
        <strain evidence="2 3">CBS 459.81</strain>
    </source>
</reference>
<evidence type="ECO:0000313" key="2">
    <source>
        <dbReference type="EMBL" id="OCK78889.1"/>
    </source>
</evidence>
<dbReference type="PANTHER" id="PTHR33112:SF16">
    <property type="entry name" value="HETEROKARYON INCOMPATIBILITY DOMAIN-CONTAINING PROTEIN"/>
    <property type="match status" value="1"/>
</dbReference>
<organism evidence="2 3">
    <name type="scientific">Lepidopterella palustris CBS 459.81</name>
    <dbReference type="NCBI Taxonomy" id="1314670"/>
    <lineage>
        <taxon>Eukaryota</taxon>
        <taxon>Fungi</taxon>
        <taxon>Dikarya</taxon>
        <taxon>Ascomycota</taxon>
        <taxon>Pezizomycotina</taxon>
        <taxon>Dothideomycetes</taxon>
        <taxon>Pleosporomycetidae</taxon>
        <taxon>Mytilinidiales</taxon>
        <taxon>Argynnaceae</taxon>
        <taxon>Lepidopterella</taxon>
    </lineage>
</organism>
<keyword evidence="3" id="KW-1185">Reference proteome</keyword>
<dbReference type="Proteomes" id="UP000250266">
    <property type="component" value="Unassembled WGS sequence"/>
</dbReference>
<evidence type="ECO:0000313" key="3">
    <source>
        <dbReference type="Proteomes" id="UP000250266"/>
    </source>
</evidence>
<dbReference type="OrthoDB" id="5428863at2759"/>
<name>A0A8E2JEC0_9PEZI</name>
<dbReference type="AlphaFoldDB" id="A0A8E2JEC0"/>
<feature type="non-terminal residue" evidence="2">
    <location>
        <position position="153"/>
    </location>
</feature>
<sequence>QHVALSYAWRIYESRAPSSLADKYEKQLPETIPNVIEDVTSVVFELDIRYIWVDQYPGRVRSTSTTRSESRIRCIETRSVLLLSQQALILRMVFLESEGDHKPASQPQARILGEILVSTLPATVELVPNFKWVTRAHVYQEAIFSRRCILFTD</sequence>
<dbReference type="InterPro" id="IPR010730">
    <property type="entry name" value="HET"/>
</dbReference>
<accession>A0A8E2JEC0</accession>
<dbReference type="EMBL" id="KV745034">
    <property type="protein sequence ID" value="OCK78889.1"/>
    <property type="molecule type" value="Genomic_DNA"/>
</dbReference>
<feature type="domain" description="Heterokaryon incompatibility" evidence="1">
    <location>
        <begin position="3"/>
        <end position="56"/>
    </location>
</feature>
<evidence type="ECO:0000259" key="1">
    <source>
        <dbReference type="Pfam" id="PF06985"/>
    </source>
</evidence>
<dbReference type="PANTHER" id="PTHR33112">
    <property type="entry name" value="DOMAIN PROTEIN, PUTATIVE-RELATED"/>
    <property type="match status" value="1"/>
</dbReference>
<proteinExistence type="predicted"/>
<dbReference type="Pfam" id="PF06985">
    <property type="entry name" value="HET"/>
    <property type="match status" value="1"/>
</dbReference>
<feature type="non-terminal residue" evidence="2">
    <location>
        <position position="1"/>
    </location>
</feature>
<gene>
    <name evidence="2" type="ORF">K432DRAFT_456793</name>
</gene>
<protein>
    <recommendedName>
        <fullName evidence="1">Heterokaryon incompatibility domain-containing protein</fullName>
    </recommendedName>
</protein>